<dbReference type="InterPro" id="IPR015797">
    <property type="entry name" value="NUDIX_hydrolase-like_dom_sf"/>
</dbReference>
<dbReference type="Gene3D" id="3.90.79.10">
    <property type="entry name" value="Nucleoside Triphosphate Pyrophosphohydrolase"/>
    <property type="match status" value="1"/>
</dbReference>
<dbReference type="InterPro" id="IPR000086">
    <property type="entry name" value="NUDIX_hydrolase_dom"/>
</dbReference>
<evidence type="ECO:0000313" key="4">
    <source>
        <dbReference type="EMBL" id="PJA33193.1"/>
    </source>
</evidence>
<keyword evidence="1 2" id="KW-0378">Hydrolase</keyword>
<dbReference type="Proteomes" id="UP000230758">
    <property type="component" value="Unassembled WGS sequence"/>
</dbReference>
<comment type="similarity">
    <text evidence="2">Belongs to the Nudix hydrolase family.</text>
</comment>
<feature type="domain" description="Nudix hydrolase" evidence="3">
    <location>
        <begin position="1"/>
        <end position="143"/>
    </location>
</feature>
<name>A0A2M7WTE2_9BACT</name>
<dbReference type="PROSITE" id="PS51462">
    <property type="entry name" value="NUDIX"/>
    <property type="match status" value="1"/>
</dbReference>
<dbReference type="SUPFAM" id="SSF55811">
    <property type="entry name" value="Nudix"/>
    <property type="match status" value="1"/>
</dbReference>
<dbReference type="EMBL" id="PFXF01000004">
    <property type="protein sequence ID" value="PJA33193.1"/>
    <property type="molecule type" value="Genomic_DNA"/>
</dbReference>
<dbReference type="PANTHER" id="PTHR43736">
    <property type="entry name" value="ADP-RIBOSE PYROPHOSPHATASE"/>
    <property type="match status" value="1"/>
</dbReference>
<gene>
    <name evidence="4" type="ORF">CO185_00220</name>
</gene>
<protein>
    <recommendedName>
        <fullName evidence="3">Nudix hydrolase domain-containing protein</fullName>
    </recommendedName>
</protein>
<evidence type="ECO:0000259" key="3">
    <source>
        <dbReference type="PROSITE" id="PS51462"/>
    </source>
</evidence>
<dbReference type="PANTHER" id="PTHR43736:SF2">
    <property type="entry name" value="MUTT_NUDIX FAMILY PROTEIN"/>
    <property type="match status" value="1"/>
</dbReference>
<dbReference type="InterPro" id="IPR020476">
    <property type="entry name" value="Nudix_hydrolase"/>
</dbReference>
<sequence>MYRKGVSALIINDNKEFLLINLESFKEKYFAIPGGGVEQGETLENAVYREIYEELNIGEKSLQFVGQSNIPIRFTFKEIKMTRDGNNYEGSERYFFGFRFVGTNNEIIPRDGEVRLYKWTPFAQLKKYLLFDDQLRDTQDKIKEIFTDFKK</sequence>
<dbReference type="PRINTS" id="PR00502">
    <property type="entry name" value="NUDIXFAMILY"/>
</dbReference>
<dbReference type="PROSITE" id="PS00893">
    <property type="entry name" value="NUDIX_BOX"/>
    <property type="match status" value="1"/>
</dbReference>
<comment type="caution">
    <text evidence="4">The sequence shown here is derived from an EMBL/GenBank/DDBJ whole genome shotgun (WGS) entry which is preliminary data.</text>
</comment>
<dbReference type="InterPro" id="IPR020084">
    <property type="entry name" value="NUDIX_hydrolase_CS"/>
</dbReference>
<proteinExistence type="inferred from homology"/>
<reference evidence="5" key="1">
    <citation type="submission" date="2017-09" db="EMBL/GenBank/DDBJ databases">
        <title>Depth-based differentiation of microbial function through sediment-hosted aquifers and enrichment of novel symbionts in the deep terrestrial subsurface.</title>
        <authorList>
            <person name="Probst A.J."/>
            <person name="Ladd B."/>
            <person name="Jarett J.K."/>
            <person name="Geller-Mcgrath D.E."/>
            <person name="Sieber C.M.K."/>
            <person name="Emerson J.B."/>
            <person name="Anantharaman K."/>
            <person name="Thomas B.C."/>
            <person name="Malmstrom R."/>
            <person name="Stieglmeier M."/>
            <person name="Klingl A."/>
            <person name="Woyke T."/>
            <person name="Ryan C.M."/>
            <person name="Banfield J.F."/>
        </authorList>
    </citation>
    <scope>NUCLEOTIDE SEQUENCE [LARGE SCALE GENOMIC DNA]</scope>
</reference>
<dbReference type="GO" id="GO:0016787">
    <property type="term" value="F:hydrolase activity"/>
    <property type="evidence" value="ECO:0007669"/>
    <property type="project" value="UniProtKB-KW"/>
</dbReference>
<evidence type="ECO:0000256" key="1">
    <source>
        <dbReference type="ARBA" id="ARBA00022801"/>
    </source>
</evidence>
<dbReference type="Pfam" id="PF00293">
    <property type="entry name" value="NUDIX"/>
    <property type="match status" value="1"/>
</dbReference>
<evidence type="ECO:0000313" key="5">
    <source>
        <dbReference type="Proteomes" id="UP000230758"/>
    </source>
</evidence>
<evidence type="ECO:0000256" key="2">
    <source>
        <dbReference type="RuleBase" id="RU003476"/>
    </source>
</evidence>
<organism evidence="4 5">
    <name type="scientific">Candidatus Zambryskibacteria bacterium CG_4_9_14_3_um_filter_42_15</name>
    <dbReference type="NCBI Taxonomy" id="1975112"/>
    <lineage>
        <taxon>Bacteria</taxon>
        <taxon>Candidatus Zambryskiibacteriota</taxon>
    </lineage>
</organism>
<dbReference type="AlphaFoldDB" id="A0A2M7WTE2"/>
<accession>A0A2M7WTE2</accession>